<feature type="domain" description="HTH iclR-type" evidence="4">
    <location>
        <begin position="18"/>
        <end position="81"/>
    </location>
</feature>
<evidence type="ECO:0000259" key="5">
    <source>
        <dbReference type="PROSITE" id="PS51078"/>
    </source>
</evidence>
<keyword evidence="7" id="KW-1185">Reference proteome</keyword>
<dbReference type="Proteomes" id="UP000280668">
    <property type="component" value="Unassembled WGS sequence"/>
</dbReference>
<dbReference type="SMART" id="SM00346">
    <property type="entry name" value="HTH_ICLR"/>
    <property type="match status" value="1"/>
</dbReference>
<dbReference type="Pfam" id="PF01614">
    <property type="entry name" value="IclR_C"/>
    <property type="match status" value="1"/>
</dbReference>
<evidence type="ECO:0000313" key="6">
    <source>
        <dbReference type="EMBL" id="ROR73075.1"/>
    </source>
</evidence>
<organism evidence="6 7">
    <name type="scientific">Bogoriella caseilytica</name>
    <dbReference type="NCBI Taxonomy" id="56055"/>
    <lineage>
        <taxon>Bacteria</taxon>
        <taxon>Bacillati</taxon>
        <taxon>Actinomycetota</taxon>
        <taxon>Actinomycetes</taxon>
        <taxon>Micrococcales</taxon>
        <taxon>Bogoriellaceae</taxon>
        <taxon>Bogoriella</taxon>
    </lineage>
</organism>
<dbReference type="OrthoDB" id="9000968at2"/>
<dbReference type="InterPro" id="IPR036388">
    <property type="entry name" value="WH-like_DNA-bd_sf"/>
</dbReference>
<keyword evidence="3" id="KW-0804">Transcription</keyword>
<evidence type="ECO:0000256" key="3">
    <source>
        <dbReference type="ARBA" id="ARBA00023163"/>
    </source>
</evidence>
<protein>
    <submittedName>
        <fullName evidence="6">IclR family transcriptional regulator</fullName>
    </submittedName>
</protein>
<dbReference type="PROSITE" id="PS51077">
    <property type="entry name" value="HTH_ICLR"/>
    <property type="match status" value="1"/>
</dbReference>
<dbReference type="PANTHER" id="PTHR30136:SF24">
    <property type="entry name" value="HTH-TYPE TRANSCRIPTIONAL REPRESSOR ALLR"/>
    <property type="match status" value="1"/>
</dbReference>
<dbReference type="PROSITE" id="PS51078">
    <property type="entry name" value="ICLR_ED"/>
    <property type="match status" value="1"/>
</dbReference>
<dbReference type="PANTHER" id="PTHR30136">
    <property type="entry name" value="HELIX-TURN-HELIX TRANSCRIPTIONAL REGULATOR, ICLR FAMILY"/>
    <property type="match status" value="1"/>
</dbReference>
<sequence>MVTEARTTEDGATPSSPVEAVDRALLALQALAQAGARGASLAELASVLELNKTTLHRTLAALRYRGFVAQDPASGAYVLGPSATQLADDYLSDENLPALLHPALVALSGAAAELAHLGVLSGRHVIYLDKVEPDRSVRVWSAVGRRSPAVTTALGRALLAYQHLDRSLLPSYLGVAEDSRSAARVPEAEELWTTLESARERGYATEVEENEPGISCLAVPLLRAGAAVAAVSITAPAERMTPDRVEALHEQMRTLLPPLLPTGLNLPA</sequence>
<keyword evidence="2" id="KW-0238">DNA-binding</keyword>
<evidence type="ECO:0000256" key="2">
    <source>
        <dbReference type="ARBA" id="ARBA00023125"/>
    </source>
</evidence>
<dbReference type="Gene3D" id="3.30.450.40">
    <property type="match status" value="1"/>
</dbReference>
<dbReference type="InterPro" id="IPR050707">
    <property type="entry name" value="HTH_MetabolicPath_Reg"/>
</dbReference>
<feature type="domain" description="IclR-ED" evidence="5">
    <location>
        <begin position="82"/>
        <end position="268"/>
    </location>
</feature>
<evidence type="ECO:0000259" key="4">
    <source>
        <dbReference type="PROSITE" id="PS51077"/>
    </source>
</evidence>
<gene>
    <name evidence="6" type="ORF">EDD31_1441</name>
</gene>
<evidence type="ECO:0000256" key="1">
    <source>
        <dbReference type="ARBA" id="ARBA00023015"/>
    </source>
</evidence>
<dbReference type="GO" id="GO:0003700">
    <property type="term" value="F:DNA-binding transcription factor activity"/>
    <property type="evidence" value="ECO:0007669"/>
    <property type="project" value="TreeGrafter"/>
</dbReference>
<dbReference type="InterPro" id="IPR036390">
    <property type="entry name" value="WH_DNA-bd_sf"/>
</dbReference>
<dbReference type="InterPro" id="IPR014757">
    <property type="entry name" value="Tscrpt_reg_IclR_C"/>
</dbReference>
<proteinExistence type="predicted"/>
<dbReference type="Gene3D" id="1.10.10.10">
    <property type="entry name" value="Winged helix-like DNA-binding domain superfamily/Winged helix DNA-binding domain"/>
    <property type="match status" value="1"/>
</dbReference>
<dbReference type="GO" id="GO:0045892">
    <property type="term" value="P:negative regulation of DNA-templated transcription"/>
    <property type="evidence" value="ECO:0007669"/>
    <property type="project" value="TreeGrafter"/>
</dbReference>
<dbReference type="RefSeq" id="WP_123305279.1">
    <property type="nucleotide sequence ID" value="NZ_RKHK01000001.1"/>
</dbReference>
<reference evidence="6 7" key="1">
    <citation type="submission" date="2018-11" db="EMBL/GenBank/DDBJ databases">
        <title>Sequencing the genomes of 1000 actinobacteria strains.</title>
        <authorList>
            <person name="Klenk H.-P."/>
        </authorList>
    </citation>
    <scope>NUCLEOTIDE SEQUENCE [LARGE SCALE GENOMIC DNA]</scope>
    <source>
        <strain evidence="6 7">DSM 11294</strain>
    </source>
</reference>
<dbReference type="AlphaFoldDB" id="A0A3N2BCW0"/>
<comment type="caution">
    <text evidence="6">The sequence shown here is derived from an EMBL/GenBank/DDBJ whole genome shotgun (WGS) entry which is preliminary data.</text>
</comment>
<dbReference type="GO" id="GO:0003677">
    <property type="term" value="F:DNA binding"/>
    <property type="evidence" value="ECO:0007669"/>
    <property type="project" value="UniProtKB-KW"/>
</dbReference>
<keyword evidence="1" id="KW-0805">Transcription regulation</keyword>
<dbReference type="InterPro" id="IPR005471">
    <property type="entry name" value="Tscrpt_reg_IclR_N"/>
</dbReference>
<dbReference type="InterPro" id="IPR029016">
    <property type="entry name" value="GAF-like_dom_sf"/>
</dbReference>
<evidence type="ECO:0000313" key="7">
    <source>
        <dbReference type="Proteomes" id="UP000280668"/>
    </source>
</evidence>
<accession>A0A3N2BCW0</accession>
<dbReference type="SUPFAM" id="SSF55781">
    <property type="entry name" value="GAF domain-like"/>
    <property type="match status" value="1"/>
</dbReference>
<dbReference type="Pfam" id="PF09339">
    <property type="entry name" value="HTH_IclR"/>
    <property type="match status" value="1"/>
</dbReference>
<name>A0A3N2BCW0_9MICO</name>
<dbReference type="EMBL" id="RKHK01000001">
    <property type="protein sequence ID" value="ROR73075.1"/>
    <property type="molecule type" value="Genomic_DNA"/>
</dbReference>
<dbReference type="SUPFAM" id="SSF46785">
    <property type="entry name" value="Winged helix' DNA-binding domain"/>
    <property type="match status" value="1"/>
</dbReference>